<dbReference type="AlphaFoldDB" id="G5B3U9"/>
<dbReference type="InParanoid" id="G5B3U9"/>
<feature type="compositionally biased region" description="Basic and acidic residues" evidence="1">
    <location>
        <begin position="142"/>
        <end position="159"/>
    </location>
</feature>
<reference evidence="2 3" key="1">
    <citation type="journal article" date="2011" name="Nature">
        <title>Genome sequencing reveals insights into physiology and longevity of the naked mole rat.</title>
        <authorList>
            <person name="Kim E.B."/>
            <person name="Fang X."/>
            <person name="Fushan A.A."/>
            <person name="Huang Z."/>
            <person name="Lobanov A.V."/>
            <person name="Han L."/>
            <person name="Marino S.M."/>
            <person name="Sun X."/>
            <person name="Turanov A.A."/>
            <person name="Yang P."/>
            <person name="Yim S.H."/>
            <person name="Zhao X."/>
            <person name="Kasaikina M.V."/>
            <person name="Stoletzki N."/>
            <person name="Peng C."/>
            <person name="Polak P."/>
            <person name="Xiong Z."/>
            <person name="Kiezun A."/>
            <person name="Zhu Y."/>
            <person name="Chen Y."/>
            <person name="Kryukov G.V."/>
            <person name="Zhang Q."/>
            <person name="Peshkin L."/>
            <person name="Yang L."/>
            <person name="Bronson R.T."/>
            <person name="Buffenstein R."/>
            <person name="Wang B."/>
            <person name="Han C."/>
            <person name="Li Q."/>
            <person name="Chen L."/>
            <person name="Zhao W."/>
            <person name="Sunyaev S.R."/>
            <person name="Park T.J."/>
            <person name="Zhang G."/>
            <person name="Wang J."/>
            <person name="Gladyshev V.N."/>
        </authorList>
    </citation>
    <scope>NUCLEOTIDE SEQUENCE [LARGE SCALE GENOMIC DNA]</scope>
</reference>
<evidence type="ECO:0000313" key="3">
    <source>
        <dbReference type="Proteomes" id="UP000006813"/>
    </source>
</evidence>
<protein>
    <submittedName>
        <fullName evidence="2">Uncharacterized protein</fullName>
    </submittedName>
</protein>
<organism evidence="2 3">
    <name type="scientific">Heterocephalus glaber</name>
    <name type="common">Naked mole rat</name>
    <dbReference type="NCBI Taxonomy" id="10181"/>
    <lineage>
        <taxon>Eukaryota</taxon>
        <taxon>Metazoa</taxon>
        <taxon>Chordata</taxon>
        <taxon>Craniata</taxon>
        <taxon>Vertebrata</taxon>
        <taxon>Euteleostomi</taxon>
        <taxon>Mammalia</taxon>
        <taxon>Eutheria</taxon>
        <taxon>Euarchontoglires</taxon>
        <taxon>Glires</taxon>
        <taxon>Rodentia</taxon>
        <taxon>Hystricomorpha</taxon>
        <taxon>Bathyergidae</taxon>
        <taxon>Heterocephalus</taxon>
    </lineage>
</organism>
<dbReference type="EMBL" id="JH168365">
    <property type="protein sequence ID" value="EHB03960.1"/>
    <property type="molecule type" value="Genomic_DNA"/>
</dbReference>
<accession>G5B3U9</accession>
<gene>
    <name evidence="2" type="ORF">GW7_10275</name>
</gene>
<feature type="region of interest" description="Disordered" evidence="1">
    <location>
        <begin position="1"/>
        <end position="178"/>
    </location>
</feature>
<feature type="compositionally biased region" description="Basic and acidic residues" evidence="1">
    <location>
        <begin position="74"/>
        <end position="86"/>
    </location>
</feature>
<evidence type="ECO:0000256" key="1">
    <source>
        <dbReference type="SAM" id="MobiDB-lite"/>
    </source>
</evidence>
<name>G5B3U9_HETGA</name>
<dbReference type="Proteomes" id="UP000006813">
    <property type="component" value="Unassembled WGS sequence"/>
</dbReference>
<evidence type="ECO:0000313" key="2">
    <source>
        <dbReference type="EMBL" id="EHB03960.1"/>
    </source>
</evidence>
<feature type="compositionally biased region" description="Polar residues" evidence="1">
    <location>
        <begin position="87"/>
        <end position="98"/>
    </location>
</feature>
<sequence length="178" mass="19599">MPHNKQPSCPRRTRVLREPPGSHPRTGKGRSAQKVSSAGFKASTHHSRAPQQKRTQEKGWDPVYAEVPPTHPQPKTELKTGGDEIQMRSQQWLSSNPTGKRGHQGAHVGGHQEGFELSCPKPRAPGSRERAGTGPDSSSGRKHSESLKPRDPDEPDCNHKRCRTRGEALPAPLAARWL</sequence>
<proteinExistence type="predicted"/>